<dbReference type="KEGG" id="kra:Krad_1768"/>
<evidence type="ECO:0000313" key="2">
    <source>
        <dbReference type="Proteomes" id="UP000001116"/>
    </source>
</evidence>
<gene>
    <name evidence="1" type="ordered locus">Krad_1768</name>
</gene>
<evidence type="ECO:0000313" key="1">
    <source>
        <dbReference type="EMBL" id="ABS03254.1"/>
    </source>
</evidence>
<dbReference type="Proteomes" id="UP000001116">
    <property type="component" value="Chromosome"/>
</dbReference>
<dbReference type="InterPro" id="IPR036397">
    <property type="entry name" value="RNaseH_sf"/>
</dbReference>
<keyword evidence="1" id="KW-0540">Nuclease</keyword>
<dbReference type="RefSeq" id="WP_011981607.1">
    <property type="nucleotide sequence ID" value="NC_009664.2"/>
</dbReference>
<sequence length="218" mass="23579">MSKRPLVFFDTETTGLGPGRQAWEIALVRREPDGTERPLEFFLPIEEVRAEPGALDIGRYYARHPHGIAISTIPAQPPFTTPKPADAPRPVPQEPGPVVLAVPKAARLLAQWTSGATIVGANPAFDVQILERLVRTDGHAPRWHYRTRDVEAMAVGFIGDEDLGGLAACAAALDVTIDPDLEHTAMGDVRTVMAIYDAVILGERLPDDQEPARPQGGA</sequence>
<dbReference type="OrthoDB" id="4762736at2"/>
<keyword evidence="1" id="KW-0269">Exonuclease</keyword>
<accession>A6W8W5</accession>
<dbReference type="AlphaFoldDB" id="A6W8W5"/>
<dbReference type="STRING" id="266940.Krad_1768"/>
<name>A6W8W5_KINRD</name>
<dbReference type="eggNOG" id="COG0847">
    <property type="taxonomic scope" value="Bacteria"/>
</dbReference>
<keyword evidence="1" id="KW-0378">Hydrolase</keyword>
<dbReference type="GO" id="GO:0004527">
    <property type="term" value="F:exonuclease activity"/>
    <property type="evidence" value="ECO:0007669"/>
    <property type="project" value="UniProtKB-KW"/>
</dbReference>
<protein>
    <submittedName>
        <fullName evidence="1">Exonuclease RNase T and DNA polymerase III</fullName>
    </submittedName>
</protein>
<organism evidence="1 2">
    <name type="scientific">Kineococcus radiotolerans (strain ATCC BAA-149 / DSM 14245 / SRS30216)</name>
    <dbReference type="NCBI Taxonomy" id="266940"/>
    <lineage>
        <taxon>Bacteria</taxon>
        <taxon>Bacillati</taxon>
        <taxon>Actinomycetota</taxon>
        <taxon>Actinomycetes</taxon>
        <taxon>Kineosporiales</taxon>
        <taxon>Kineosporiaceae</taxon>
        <taxon>Kineococcus</taxon>
    </lineage>
</organism>
<proteinExistence type="predicted"/>
<reference evidence="2" key="1">
    <citation type="journal article" date="2008" name="PLoS ONE">
        <title>Survival in nuclear waste, extreme resistance, and potential applications gleaned from the genome sequence of Kineococcus radiotolerans SRS30216.</title>
        <authorList>
            <person name="Bagwell C.E."/>
            <person name="Bhat S."/>
            <person name="Hawkins G.M."/>
            <person name="Smith B.W."/>
            <person name="Biswas T."/>
            <person name="Hoover T.R."/>
            <person name="Saunders E."/>
            <person name="Han C.S."/>
            <person name="Tsodikov O.V."/>
            <person name="Shimkets L.J."/>
        </authorList>
    </citation>
    <scope>NUCLEOTIDE SEQUENCE [LARGE SCALE GENOMIC DNA]</scope>
    <source>
        <strain evidence="2">ATCC BAA-149 / DSM 14245 / SRS30216</strain>
    </source>
</reference>
<dbReference type="EMBL" id="CP000750">
    <property type="protein sequence ID" value="ABS03254.1"/>
    <property type="molecule type" value="Genomic_DNA"/>
</dbReference>
<dbReference type="HOGENOM" id="CLU_1265541_0_0_11"/>
<keyword evidence="2" id="KW-1185">Reference proteome</keyword>
<dbReference type="Gene3D" id="3.30.420.10">
    <property type="entry name" value="Ribonuclease H-like superfamily/Ribonuclease H"/>
    <property type="match status" value="1"/>
</dbReference>
<dbReference type="SUPFAM" id="SSF53098">
    <property type="entry name" value="Ribonuclease H-like"/>
    <property type="match status" value="1"/>
</dbReference>
<dbReference type="InterPro" id="IPR012337">
    <property type="entry name" value="RNaseH-like_sf"/>
</dbReference>
<dbReference type="GO" id="GO:0003676">
    <property type="term" value="F:nucleic acid binding"/>
    <property type="evidence" value="ECO:0007669"/>
    <property type="project" value="InterPro"/>
</dbReference>